<comment type="caution">
    <text evidence="1">The sequence shown here is derived from an EMBL/GenBank/DDBJ whole genome shotgun (WGS) entry which is preliminary data.</text>
</comment>
<protein>
    <submittedName>
        <fullName evidence="1">Uncharacterized protein</fullName>
    </submittedName>
</protein>
<accession>A0AC60QF20</accession>
<evidence type="ECO:0000313" key="2">
    <source>
        <dbReference type="Proteomes" id="UP000805193"/>
    </source>
</evidence>
<organism evidence="1 2">
    <name type="scientific">Ixodes persulcatus</name>
    <name type="common">Taiga tick</name>
    <dbReference type="NCBI Taxonomy" id="34615"/>
    <lineage>
        <taxon>Eukaryota</taxon>
        <taxon>Metazoa</taxon>
        <taxon>Ecdysozoa</taxon>
        <taxon>Arthropoda</taxon>
        <taxon>Chelicerata</taxon>
        <taxon>Arachnida</taxon>
        <taxon>Acari</taxon>
        <taxon>Parasitiformes</taxon>
        <taxon>Ixodida</taxon>
        <taxon>Ixodoidea</taxon>
        <taxon>Ixodidae</taxon>
        <taxon>Ixodinae</taxon>
        <taxon>Ixodes</taxon>
    </lineage>
</organism>
<sequence>EASSHASEKGLLMSCIKNQAATHWAPVMRLRKRLGVVFMLPIQKESPERTVKGYKRELLALGHIPANAMSSRF</sequence>
<evidence type="ECO:0000313" key="1">
    <source>
        <dbReference type="EMBL" id="KAG0432721.1"/>
    </source>
</evidence>
<dbReference type="EMBL" id="JABSTQ010009124">
    <property type="protein sequence ID" value="KAG0432721.1"/>
    <property type="molecule type" value="Genomic_DNA"/>
</dbReference>
<keyword evidence="2" id="KW-1185">Reference proteome</keyword>
<dbReference type="Proteomes" id="UP000805193">
    <property type="component" value="Unassembled WGS sequence"/>
</dbReference>
<name>A0AC60QF20_IXOPE</name>
<reference evidence="1 2" key="1">
    <citation type="journal article" date="2020" name="Cell">
        <title>Large-Scale Comparative Analyses of Tick Genomes Elucidate Their Genetic Diversity and Vector Capacities.</title>
        <authorList>
            <consortium name="Tick Genome and Microbiome Consortium (TIGMIC)"/>
            <person name="Jia N."/>
            <person name="Wang J."/>
            <person name="Shi W."/>
            <person name="Du L."/>
            <person name="Sun Y."/>
            <person name="Zhan W."/>
            <person name="Jiang J.F."/>
            <person name="Wang Q."/>
            <person name="Zhang B."/>
            <person name="Ji P."/>
            <person name="Bell-Sakyi L."/>
            <person name="Cui X.M."/>
            <person name="Yuan T.T."/>
            <person name="Jiang B.G."/>
            <person name="Yang W.F."/>
            <person name="Lam T.T."/>
            <person name="Chang Q.C."/>
            <person name="Ding S.J."/>
            <person name="Wang X.J."/>
            <person name="Zhu J.G."/>
            <person name="Ruan X.D."/>
            <person name="Zhao L."/>
            <person name="Wei J.T."/>
            <person name="Ye R.Z."/>
            <person name="Que T.C."/>
            <person name="Du C.H."/>
            <person name="Zhou Y.H."/>
            <person name="Cheng J.X."/>
            <person name="Dai P.F."/>
            <person name="Guo W.B."/>
            <person name="Han X.H."/>
            <person name="Huang E.J."/>
            <person name="Li L.F."/>
            <person name="Wei W."/>
            <person name="Gao Y.C."/>
            <person name="Liu J.Z."/>
            <person name="Shao H.Z."/>
            <person name="Wang X."/>
            <person name="Wang C.C."/>
            <person name="Yang T.C."/>
            <person name="Huo Q.B."/>
            <person name="Li W."/>
            <person name="Chen H.Y."/>
            <person name="Chen S.E."/>
            <person name="Zhou L.G."/>
            <person name="Ni X.B."/>
            <person name="Tian J.H."/>
            <person name="Sheng Y."/>
            <person name="Liu T."/>
            <person name="Pan Y.S."/>
            <person name="Xia L.Y."/>
            <person name="Li J."/>
            <person name="Zhao F."/>
            <person name="Cao W.C."/>
        </authorList>
    </citation>
    <scope>NUCLEOTIDE SEQUENCE [LARGE SCALE GENOMIC DNA]</scope>
    <source>
        <strain evidence="1">Iper-2018</strain>
    </source>
</reference>
<proteinExistence type="predicted"/>
<feature type="non-terminal residue" evidence="1">
    <location>
        <position position="1"/>
    </location>
</feature>
<gene>
    <name evidence="1" type="ORF">HPB47_020589</name>
</gene>